<gene>
    <name evidence="8" type="primary">arcA</name>
    <name evidence="10" type="ORF">HOC_19501</name>
</gene>
<dbReference type="NCBIfam" id="NF002381">
    <property type="entry name" value="PRK01388.1"/>
    <property type="match status" value="1"/>
</dbReference>
<comment type="subcellular location">
    <subcellularLocation>
        <location evidence="1 8">Cytoplasm</location>
    </subcellularLocation>
</comment>
<sequence>MTGFGVHSEIGKLRKVITCQPGLAHSRLTPANAEALLYDDVLWVQEARTDHADFRMKMANRGVEVYEFHDLLSEIVAMPEARNWILDRRVTDDQVGVGMPEELRAWLSELPPYQLAVFLIGGIAVHDLPFKANDMFGSYLGPDGFVIPPLPNTQFPRDNSCWIGNGLTLNPMFWPARRPETLLVAAVYKFHPAFAHGDFKVWWGDPDTDHGPATLEGGDVMPWGNGTVLIGMGERTSPQAVGQVARALFKNGAATRVIACQMPRARSAMHLDTVFSHCDRDVATAFVEVCDQIQCYTLQPCDKPDHVCVTKESRHLFVIAAEALGLKKLNIVQTGGDAYNQEREQWDDGNNVVALEPGVVVAYDRNTSTNTLLRKAGIEVITIRGSELGRGRGGSHCMTCPVWRDPVDF</sequence>
<dbReference type="PIRSF" id="PIRSF006356">
    <property type="entry name" value="Arg_deiminase"/>
    <property type="match status" value="1"/>
</dbReference>
<evidence type="ECO:0000313" key="11">
    <source>
        <dbReference type="Proteomes" id="UP000024942"/>
    </source>
</evidence>
<evidence type="ECO:0000256" key="2">
    <source>
        <dbReference type="ARBA" id="ARBA00005213"/>
    </source>
</evidence>
<comment type="pathway">
    <text evidence="2 8">Amino-acid degradation; L-arginine degradation via ADI pathway; carbamoyl phosphate from L-arginine: step 1/2.</text>
</comment>
<evidence type="ECO:0000256" key="3">
    <source>
        <dbReference type="ARBA" id="ARBA00010206"/>
    </source>
</evidence>
<dbReference type="HAMAP" id="MF_00242">
    <property type="entry name" value="Arg_deiminase"/>
    <property type="match status" value="1"/>
</dbReference>
<dbReference type="GO" id="GO:0005737">
    <property type="term" value="C:cytoplasm"/>
    <property type="evidence" value="ECO:0007669"/>
    <property type="project" value="UniProtKB-SubCell"/>
</dbReference>
<evidence type="ECO:0000256" key="6">
    <source>
        <dbReference type="ARBA" id="ARBA00022801"/>
    </source>
</evidence>
<comment type="catalytic activity">
    <reaction evidence="7 8">
        <text>L-arginine + H2O = L-citrulline + NH4(+)</text>
        <dbReference type="Rhea" id="RHEA:19597"/>
        <dbReference type="ChEBI" id="CHEBI:15377"/>
        <dbReference type="ChEBI" id="CHEBI:28938"/>
        <dbReference type="ChEBI" id="CHEBI:32682"/>
        <dbReference type="ChEBI" id="CHEBI:57743"/>
        <dbReference type="EC" id="3.5.3.6"/>
    </reaction>
</comment>
<name>A0A059G2D4_9PROT</name>
<keyword evidence="6 8" id="KW-0378">Hydrolase</keyword>
<dbReference type="InterPro" id="IPR003876">
    <property type="entry name" value="Arg_deiminase"/>
</dbReference>
<proteinExistence type="inferred from homology"/>
<dbReference type="EMBL" id="ARYL01000061">
    <property type="protein sequence ID" value="KDA00066.1"/>
    <property type="molecule type" value="Genomic_DNA"/>
</dbReference>
<dbReference type="OrthoDB" id="9807502at2"/>
<keyword evidence="4 8" id="KW-0963">Cytoplasm</keyword>
<dbReference type="RefSeq" id="WP_035541725.1">
    <property type="nucleotide sequence ID" value="NZ_ARYL01000061.1"/>
</dbReference>
<dbReference type="Gene3D" id="1.10.3930.10">
    <property type="entry name" value="Arginine deiminase"/>
    <property type="match status" value="1"/>
</dbReference>
<dbReference type="eggNOG" id="COG2235">
    <property type="taxonomic scope" value="Bacteria"/>
</dbReference>
<dbReference type="SUPFAM" id="SSF55909">
    <property type="entry name" value="Pentein"/>
    <property type="match status" value="1"/>
</dbReference>
<feature type="active site" description="Amidino-cysteine intermediate" evidence="8 9">
    <location>
        <position position="397"/>
    </location>
</feature>
<dbReference type="GO" id="GO:0016990">
    <property type="term" value="F:arginine deiminase activity"/>
    <property type="evidence" value="ECO:0007669"/>
    <property type="project" value="UniProtKB-UniRule"/>
</dbReference>
<accession>A0A059G2D4</accession>
<dbReference type="PRINTS" id="PR01466">
    <property type="entry name" value="ARGDEIMINASE"/>
</dbReference>
<dbReference type="Pfam" id="PF02274">
    <property type="entry name" value="ADI"/>
    <property type="match status" value="1"/>
</dbReference>
<comment type="similarity">
    <text evidence="3 8">Belongs to the arginine deiminase family.</text>
</comment>
<keyword evidence="11" id="KW-1185">Reference proteome</keyword>
<keyword evidence="5 8" id="KW-0056">Arginine metabolism</keyword>
<reference evidence="10 11" key="1">
    <citation type="journal article" date="2014" name="Antonie Van Leeuwenhoek">
        <title>Hyphomonas beringensis sp. nov. and Hyphomonas chukchiensis sp. nov., isolated from surface seawater of the Bering Sea and Chukchi Sea.</title>
        <authorList>
            <person name="Li C."/>
            <person name="Lai Q."/>
            <person name="Li G."/>
            <person name="Dong C."/>
            <person name="Wang J."/>
            <person name="Liao Y."/>
            <person name="Shao Z."/>
        </authorList>
    </citation>
    <scope>NUCLEOTIDE SEQUENCE [LARGE SCALE GENOMIC DNA]</scope>
    <source>
        <strain evidence="10 11">SCH89</strain>
    </source>
</reference>
<evidence type="ECO:0000256" key="8">
    <source>
        <dbReference type="HAMAP-Rule" id="MF_00242"/>
    </source>
</evidence>
<dbReference type="EC" id="3.5.3.6" evidence="8"/>
<dbReference type="GO" id="GO:0019546">
    <property type="term" value="P:L-arginine deiminase pathway"/>
    <property type="evidence" value="ECO:0007669"/>
    <property type="project" value="TreeGrafter"/>
</dbReference>
<dbReference type="STRING" id="1280953.HOC_19501"/>
<evidence type="ECO:0000256" key="9">
    <source>
        <dbReference type="PIRSR" id="PIRSR006356-1"/>
    </source>
</evidence>
<dbReference type="UniPathway" id="UPA00254">
    <property type="reaction ID" value="UER00364"/>
</dbReference>
<evidence type="ECO:0000256" key="4">
    <source>
        <dbReference type="ARBA" id="ARBA00022490"/>
    </source>
</evidence>
<evidence type="ECO:0000313" key="10">
    <source>
        <dbReference type="EMBL" id="KDA00066.1"/>
    </source>
</evidence>
<dbReference type="PATRIC" id="fig|1280953.3.peg.3894"/>
<dbReference type="AlphaFoldDB" id="A0A059G2D4"/>
<dbReference type="PANTHER" id="PTHR47271:SF3">
    <property type="entry name" value="ARGININE DEIMINASE"/>
    <property type="match status" value="1"/>
</dbReference>
<dbReference type="Gene3D" id="3.75.10.10">
    <property type="entry name" value="L-arginine/glycine Amidinotransferase, Chain A"/>
    <property type="match status" value="1"/>
</dbReference>
<evidence type="ECO:0000256" key="7">
    <source>
        <dbReference type="ARBA" id="ARBA00049429"/>
    </source>
</evidence>
<evidence type="ECO:0000256" key="1">
    <source>
        <dbReference type="ARBA" id="ARBA00004496"/>
    </source>
</evidence>
<organism evidence="10 11">
    <name type="scientific">Hyphomonas oceanitis SCH89</name>
    <dbReference type="NCBI Taxonomy" id="1280953"/>
    <lineage>
        <taxon>Bacteria</taxon>
        <taxon>Pseudomonadati</taxon>
        <taxon>Pseudomonadota</taxon>
        <taxon>Alphaproteobacteria</taxon>
        <taxon>Hyphomonadales</taxon>
        <taxon>Hyphomonadaceae</taxon>
        <taxon>Hyphomonas</taxon>
    </lineage>
</organism>
<protein>
    <recommendedName>
        <fullName evidence="8">Arginine deiminase</fullName>
        <shortName evidence="8">ADI</shortName>
        <ecNumber evidence="8">3.5.3.6</ecNumber>
    </recommendedName>
    <alternativeName>
        <fullName evidence="8">Arginine dihydrolase</fullName>
        <shortName evidence="8">AD</shortName>
    </alternativeName>
</protein>
<dbReference type="PANTHER" id="PTHR47271">
    <property type="entry name" value="ARGININE DEIMINASE"/>
    <property type="match status" value="1"/>
</dbReference>
<comment type="caution">
    <text evidence="10">The sequence shown here is derived from an EMBL/GenBank/DDBJ whole genome shotgun (WGS) entry which is preliminary data.</text>
</comment>
<evidence type="ECO:0000256" key="5">
    <source>
        <dbReference type="ARBA" id="ARBA00022503"/>
    </source>
</evidence>
<dbReference type="Proteomes" id="UP000024942">
    <property type="component" value="Unassembled WGS sequence"/>
</dbReference>